<accession>A0A8S8ZK11</accession>
<dbReference type="AlphaFoldDB" id="A0A8S8ZK11"/>
<gene>
    <name evidence="2" type="ORF">SMACR_07353</name>
</gene>
<dbReference type="EMBL" id="NMPR01000085">
    <property type="protein sequence ID" value="KAA8631137.1"/>
    <property type="molecule type" value="Genomic_DNA"/>
</dbReference>
<organism evidence="2 3">
    <name type="scientific">Sordaria macrospora</name>
    <dbReference type="NCBI Taxonomy" id="5147"/>
    <lineage>
        <taxon>Eukaryota</taxon>
        <taxon>Fungi</taxon>
        <taxon>Dikarya</taxon>
        <taxon>Ascomycota</taxon>
        <taxon>Pezizomycotina</taxon>
        <taxon>Sordariomycetes</taxon>
        <taxon>Sordariomycetidae</taxon>
        <taxon>Sordariales</taxon>
        <taxon>Sordariaceae</taxon>
        <taxon>Sordaria</taxon>
    </lineage>
</organism>
<protein>
    <submittedName>
        <fullName evidence="2">Uncharacterized protein</fullName>
    </submittedName>
</protein>
<name>A0A8S8ZK11_SORMA</name>
<proteinExistence type="predicted"/>
<reference evidence="2 3" key="1">
    <citation type="submission" date="2017-07" db="EMBL/GenBank/DDBJ databases">
        <title>Genome sequence of the Sordaria macrospora wild type strain R19027.</title>
        <authorList>
            <person name="Nowrousian M."/>
            <person name="Teichert I."/>
            <person name="Kueck U."/>
        </authorList>
    </citation>
    <scope>NUCLEOTIDE SEQUENCE [LARGE SCALE GENOMIC DNA]</scope>
    <source>
        <strain evidence="2 3">R19027</strain>
        <tissue evidence="2">Mycelium</tissue>
    </source>
</reference>
<evidence type="ECO:0000256" key="1">
    <source>
        <dbReference type="SAM" id="MobiDB-lite"/>
    </source>
</evidence>
<dbReference type="VEuPathDB" id="FungiDB:SMAC_07353"/>
<comment type="caution">
    <text evidence="2">The sequence shown here is derived from an EMBL/GenBank/DDBJ whole genome shotgun (WGS) entry which is preliminary data.</text>
</comment>
<feature type="region of interest" description="Disordered" evidence="1">
    <location>
        <begin position="68"/>
        <end position="120"/>
    </location>
</feature>
<dbReference type="Proteomes" id="UP000433876">
    <property type="component" value="Unassembled WGS sequence"/>
</dbReference>
<evidence type="ECO:0000313" key="2">
    <source>
        <dbReference type="EMBL" id="KAA8631137.1"/>
    </source>
</evidence>
<evidence type="ECO:0000313" key="3">
    <source>
        <dbReference type="Proteomes" id="UP000433876"/>
    </source>
</evidence>
<feature type="compositionally biased region" description="Basic residues" evidence="1">
    <location>
        <begin position="108"/>
        <end position="120"/>
    </location>
</feature>
<sequence length="120" mass="13707">MNLNPNHLAGEEEENEYGEVIMDVTLDEKRRARNMMSSDLVIEIPGRGNRDFAEWQRISWEEELVLESAPASGDRDMAMKATRGGMQPTRGRGKGRGRPRKESYRASGRPRGRPRLVRQP</sequence>